<dbReference type="InterPro" id="IPR058593">
    <property type="entry name" value="ARB_07466-like_C"/>
</dbReference>
<protein>
    <submittedName>
        <fullName evidence="4">Uncharacterized conserved protein YgiM, contains N-terminal SH3 domain, DUF1202 family</fullName>
    </submittedName>
</protein>
<dbReference type="SMART" id="SM00287">
    <property type="entry name" value="SH3b"/>
    <property type="match status" value="4"/>
</dbReference>
<dbReference type="InterPro" id="IPR052354">
    <property type="entry name" value="Cell_Wall_Dynamics_Protein"/>
</dbReference>
<dbReference type="Pfam" id="PF26571">
    <property type="entry name" value="VldE"/>
    <property type="match status" value="1"/>
</dbReference>
<feature type="region of interest" description="Disordered" evidence="1">
    <location>
        <begin position="320"/>
        <end position="340"/>
    </location>
</feature>
<feature type="region of interest" description="Disordered" evidence="1">
    <location>
        <begin position="93"/>
        <end position="117"/>
    </location>
</feature>
<evidence type="ECO:0000259" key="3">
    <source>
        <dbReference type="PROSITE" id="PS51781"/>
    </source>
</evidence>
<feature type="domain" description="SH3b" evidence="3">
    <location>
        <begin position="101"/>
        <end position="165"/>
    </location>
</feature>
<dbReference type="EMBL" id="FOFA01000016">
    <property type="protein sequence ID" value="SER36587.1"/>
    <property type="molecule type" value="Genomic_DNA"/>
</dbReference>
<dbReference type="InterPro" id="IPR003646">
    <property type="entry name" value="SH3-like_bac-type"/>
</dbReference>
<feature type="signal peptide" evidence="2">
    <location>
        <begin position="1"/>
        <end position="30"/>
    </location>
</feature>
<evidence type="ECO:0000313" key="5">
    <source>
        <dbReference type="Proteomes" id="UP000198504"/>
    </source>
</evidence>
<dbReference type="OrthoDB" id="2989771at2"/>
<reference evidence="5" key="1">
    <citation type="submission" date="2016-10" db="EMBL/GenBank/DDBJ databases">
        <authorList>
            <person name="Varghese N."/>
            <person name="Submissions S."/>
        </authorList>
    </citation>
    <scope>NUCLEOTIDE SEQUENCE [LARGE SCALE GENOMIC DNA]</scope>
    <source>
        <strain evidence="5">CGMCC 4.6856</strain>
    </source>
</reference>
<evidence type="ECO:0000256" key="1">
    <source>
        <dbReference type="SAM" id="MobiDB-lite"/>
    </source>
</evidence>
<keyword evidence="2" id="KW-0732">Signal</keyword>
<dbReference type="Pfam" id="PF08239">
    <property type="entry name" value="SH3_3"/>
    <property type="match status" value="3"/>
</dbReference>
<dbReference type="PANTHER" id="PTHR34408:SF1">
    <property type="entry name" value="GLYCOSYL HYDROLASE FAMILY 19 DOMAIN-CONTAINING PROTEIN HI_1415"/>
    <property type="match status" value="1"/>
</dbReference>
<feature type="compositionally biased region" description="Gly residues" evidence="1">
    <location>
        <begin position="167"/>
        <end position="180"/>
    </location>
</feature>
<dbReference type="AlphaFoldDB" id="A0A1H9NLF4"/>
<organism evidence="4 5">
    <name type="scientific">Microlunatus flavus</name>
    <dbReference type="NCBI Taxonomy" id="1036181"/>
    <lineage>
        <taxon>Bacteria</taxon>
        <taxon>Bacillati</taxon>
        <taxon>Actinomycetota</taxon>
        <taxon>Actinomycetes</taxon>
        <taxon>Propionibacteriales</taxon>
        <taxon>Propionibacteriaceae</taxon>
        <taxon>Microlunatus</taxon>
    </lineage>
</organism>
<dbReference type="Gene3D" id="2.30.30.40">
    <property type="entry name" value="SH3 Domains"/>
    <property type="match status" value="4"/>
</dbReference>
<dbReference type="PANTHER" id="PTHR34408">
    <property type="entry name" value="FAMILY PROTEIN, PUTATIVE-RELATED"/>
    <property type="match status" value="1"/>
</dbReference>
<evidence type="ECO:0000313" key="4">
    <source>
        <dbReference type="EMBL" id="SER36587.1"/>
    </source>
</evidence>
<evidence type="ECO:0000256" key="2">
    <source>
        <dbReference type="SAM" id="SignalP"/>
    </source>
</evidence>
<feature type="domain" description="SH3b" evidence="3">
    <location>
        <begin position="29"/>
        <end position="92"/>
    </location>
</feature>
<accession>A0A1H9NLF4</accession>
<dbReference type="STRING" id="1036181.SAMN05421756_11611"/>
<feature type="domain" description="SH3b" evidence="3">
    <location>
        <begin position="183"/>
        <end position="247"/>
    </location>
</feature>
<gene>
    <name evidence="4" type="ORF">SAMN05421756_11611</name>
</gene>
<feature type="chain" id="PRO_5011514547" evidence="2">
    <location>
        <begin position="31"/>
        <end position="459"/>
    </location>
</feature>
<keyword evidence="5" id="KW-1185">Reference proteome</keyword>
<sequence length="459" mass="48251">MRSTLIRGVLVAVLTITTTVGLMSSGTATASTPVTATTELNVRAKPSTSAKILGSLHRGQTVKASSESDGWTTISYKGKKAYVASRYVTGGDDLPAGDDVDKGASKTTTTDVNLREGPSLTDDVITVLDEGTTVTTTGKTAKGWTEVTAGSQKGWVSSQYLTDADTGGTGGSGGSGGSGGVPKPIGTRTTTADLNVRATPEDDGDLIGLARKGSKVSVTGTTDNARAQIVWEGEIGWVLAKYLENGDTTEPTAPPLPAITGTRYATADLTIRTTSGSDYQDLGDIPEGTKLSITGTSENGRAQIIWDGAVRWVTEKYLSKKKPSDGGGSGGGSLSGSRKGLKPNAIKVLDAVEKNWPQIKTFGGVHPDPLPDHPSGRALDLMIPNYKSKAGKQLGHDLSRWLRSHHGELGINYIIWDQHIWNVQRDSEGWRSMASRGSDSANHKNHVHVTVLAKGYAPI</sequence>
<feature type="region of interest" description="Disordered" evidence="1">
    <location>
        <begin position="161"/>
        <end position="193"/>
    </location>
</feature>
<dbReference type="Proteomes" id="UP000198504">
    <property type="component" value="Unassembled WGS sequence"/>
</dbReference>
<dbReference type="PROSITE" id="PS51781">
    <property type="entry name" value="SH3B"/>
    <property type="match status" value="3"/>
</dbReference>
<name>A0A1H9NLF4_9ACTN</name>
<proteinExistence type="predicted"/>
<feature type="compositionally biased region" description="Gly residues" evidence="1">
    <location>
        <begin position="325"/>
        <end position="334"/>
    </location>
</feature>
<dbReference type="RefSeq" id="WP_091187017.1">
    <property type="nucleotide sequence ID" value="NZ_FOFA01000016.1"/>
</dbReference>